<dbReference type="Proteomes" id="UP000031599">
    <property type="component" value="Unassembled WGS sequence"/>
</dbReference>
<evidence type="ECO:0000313" key="2">
    <source>
        <dbReference type="Proteomes" id="UP000031599"/>
    </source>
</evidence>
<dbReference type="AlphaFoldDB" id="A0A0C1ZMT6"/>
<accession>A0A0C1ZMT6</accession>
<proteinExistence type="predicted"/>
<protein>
    <submittedName>
        <fullName evidence="1">Uncharacterized protein</fullName>
    </submittedName>
</protein>
<sequence>MTTNPPRLKSVCRHDADLDDRMCDAEDLDATLEDMFALIGPGRCP</sequence>
<dbReference type="EMBL" id="JMCC02000134">
    <property type="protein sequence ID" value="KIG12378.1"/>
    <property type="molecule type" value="Genomic_DNA"/>
</dbReference>
<evidence type="ECO:0000313" key="1">
    <source>
        <dbReference type="EMBL" id="KIG12378.1"/>
    </source>
</evidence>
<reference evidence="1 2" key="1">
    <citation type="submission" date="2014-12" db="EMBL/GenBank/DDBJ databases">
        <title>Genome assembly of Enhygromyxa salina DSM 15201.</title>
        <authorList>
            <person name="Sharma G."/>
            <person name="Subramanian S."/>
        </authorList>
    </citation>
    <scope>NUCLEOTIDE SEQUENCE [LARGE SCALE GENOMIC DNA]</scope>
    <source>
        <strain evidence="1 2">DSM 15201</strain>
    </source>
</reference>
<name>A0A0C1ZMT6_9BACT</name>
<comment type="caution">
    <text evidence="1">The sequence shown here is derived from an EMBL/GenBank/DDBJ whole genome shotgun (WGS) entry which is preliminary data.</text>
</comment>
<gene>
    <name evidence="1" type="ORF">DB30_01537</name>
</gene>
<organism evidence="1 2">
    <name type="scientific">Enhygromyxa salina</name>
    <dbReference type="NCBI Taxonomy" id="215803"/>
    <lineage>
        <taxon>Bacteria</taxon>
        <taxon>Pseudomonadati</taxon>
        <taxon>Myxococcota</taxon>
        <taxon>Polyangia</taxon>
        <taxon>Nannocystales</taxon>
        <taxon>Nannocystaceae</taxon>
        <taxon>Enhygromyxa</taxon>
    </lineage>
</organism>